<dbReference type="SUPFAM" id="SSF141868">
    <property type="entry name" value="EAL domain-like"/>
    <property type="match status" value="1"/>
</dbReference>
<dbReference type="Pfam" id="PF00990">
    <property type="entry name" value="GGDEF"/>
    <property type="match status" value="1"/>
</dbReference>
<sequence length="476" mass="51787">MHQPTDEEWTEMPQDSILLSAANAKHAYPWLAKENASPVVRALLRYQATHDIQTDLPNLDWLIEKTDQALAKGEKCSLIFLLVLGINEIGEQHGIAAALHALLIIAQRLQETMQDVGLAARIQGELFVAASAAPDPLALAERLRSALTQPLAWRGHVFHLEVSIGLARSEDVGKQAESLIQAGYIAAKDELLHNPRGGVRLFTQELGQKQERQYQIQARLPSAIQQGALSLALQAKVGARDGRVHGAEALVRWRDAQLGDISPAEFIPLAERNGTITDISLWVLRQALAEAAAWQRAGLNLSVAVNLSAIDLQRPQLIDDVRAALAQAGGTPDILNVELTESAVAQDPQWAIEQLRALKRLGVGLSLDDFGTGYSSLSYLRRFPIDTLKIDQSFVADTPGDTDAGAIVRAIIALAKTLGMKTVAEGVETGEQALFLRKLGVDELQGYLFSRPLPPETFLSLAQGFQPHTWAPHASH</sequence>
<dbReference type="PANTHER" id="PTHR33121:SF71">
    <property type="entry name" value="OXYGEN SENSOR PROTEIN DOSP"/>
    <property type="match status" value="1"/>
</dbReference>
<dbReference type="KEGG" id="chrm:FYK34_08645"/>
<dbReference type="CDD" id="cd01948">
    <property type="entry name" value="EAL"/>
    <property type="match status" value="1"/>
</dbReference>
<dbReference type="InterPro" id="IPR000160">
    <property type="entry name" value="GGDEF_dom"/>
</dbReference>
<dbReference type="GO" id="GO:0071111">
    <property type="term" value="F:cyclic-guanylate-specific phosphodiesterase activity"/>
    <property type="evidence" value="ECO:0007669"/>
    <property type="project" value="InterPro"/>
</dbReference>
<dbReference type="InterPro" id="IPR050706">
    <property type="entry name" value="Cyclic-di-GMP_PDE-like"/>
</dbReference>
<dbReference type="PROSITE" id="PS50887">
    <property type="entry name" value="GGDEF"/>
    <property type="match status" value="1"/>
</dbReference>
<feature type="domain" description="GGDEF" evidence="2">
    <location>
        <begin position="74"/>
        <end position="204"/>
    </location>
</feature>
<dbReference type="Gene3D" id="3.20.20.450">
    <property type="entry name" value="EAL domain"/>
    <property type="match status" value="1"/>
</dbReference>
<gene>
    <name evidence="3" type="ORF">FYK34_08645</name>
</gene>
<dbReference type="PANTHER" id="PTHR33121">
    <property type="entry name" value="CYCLIC DI-GMP PHOSPHODIESTERASE PDEF"/>
    <property type="match status" value="1"/>
</dbReference>
<dbReference type="InterPro" id="IPR001633">
    <property type="entry name" value="EAL_dom"/>
</dbReference>
<protein>
    <submittedName>
        <fullName evidence="3">GGDEF domain-containing protein</fullName>
    </submittedName>
</protein>
<dbReference type="Proteomes" id="UP000322079">
    <property type="component" value="Chromosome"/>
</dbReference>
<dbReference type="Pfam" id="PF00563">
    <property type="entry name" value="EAL"/>
    <property type="match status" value="1"/>
</dbReference>
<dbReference type="SUPFAM" id="SSF55073">
    <property type="entry name" value="Nucleotide cyclase"/>
    <property type="match status" value="1"/>
</dbReference>
<reference evidence="3 4" key="1">
    <citation type="submission" date="2019-08" db="EMBL/GenBank/DDBJ databases">
        <title>Chromobacterium paludis, a novel bacterium isolated from a Maryland marsh pond.</title>
        <authorList>
            <person name="Blackburn M.B."/>
            <person name="Gundersen-Rindal D.E."/>
        </authorList>
    </citation>
    <scope>NUCLEOTIDE SEQUENCE [LARGE SCALE GENOMIC DNA]</scope>
    <source>
        <strain evidence="4">IIBBL 257-1</strain>
    </source>
</reference>
<dbReference type="InterPro" id="IPR029787">
    <property type="entry name" value="Nucleotide_cyclase"/>
</dbReference>
<dbReference type="SMART" id="SM00267">
    <property type="entry name" value="GGDEF"/>
    <property type="match status" value="1"/>
</dbReference>
<dbReference type="RefSeq" id="WP_149295993.1">
    <property type="nucleotide sequence ID" value="NZ_CP043473.1"/>
</dbReference>
<accession>A0A5C1DFR0</accession>
<keyword evidence="4" id="KW-1185">Reference proteome</keyword>
<feature type="domain" description="EAL" evidence="1">
    <location>
        <begin position="213"/>
        <end position="466"/>
    </location>
</feature>
<evidence type="ECO:0000259" key="1">
    <source>
        <dbReference type="PROSITE" id="PS50883"/>
    </source>
</evidence>
<evidence type="ECO:0000313" key="3">
    <source>
        <dbReference type="EMBL" id="QEL55632.1"/>
    </source>
</evidence>
<evidence type="ECO:0000259" key="2">
    <source>
        <dbReference type="PROSITE" id="PS50887"/>
    </source>
</evidence>
<dbReference type="SMART" id="SM00052">
    <property type="entry name" value="EAL"/>
    <property type="match status" value="1"/>
</dbReference>
<dbReference type="EMBL" id="CP043473">
    <property type="protein sequence ID" value="QEL55632.1"/>
    <property type="molecule type" value="Genomic_DNA"/>
</dbReference>
<proteinExistence type="predicted"/>
<dbReference type="InterPro" id="IPR043128">
    <property type="entry name" value="Rev_trsase/Diguanyl_cyclase"/>
</dbReference>
<dbReference type="InterPro" id="IPR035919">
    <property type="entry name" value="EAL_sf"/>
</dbReference>
<dbReference type="Gene3D" id="3.30.70.270">
    <property type="match status" value="1"/>
</dbReference>
<organism evidence="3 4">
    <name type="scientific">Chromobacterium paludis</name>
    <dbReference type="NCBI Taxonomy" id="2605945"/>
    <lineage>
        <taxon>Bacteria</taxon>
        <taxon>Pseudomonadati</taxon>
        <taxon>Pseudomonadota</taxon>
        <taxon>Betaproteobacteria</taxon>
        <taxon>Neisseriales</taxon>
        <taxon>Chromobacteriaceae</taxon>
        <taxon>Chromobacterium</taxon>
    </lineage>
</organism>
<dbReference type="PROSITE" id="PS50883">
    <property type="entry name" value="EAL"/>
    <property type="match status" value="1"/>
</dbReference>
<dbReference type="AlphaFoldDB" id="A0A5C1DFR0"/>
<name>A0A5C1DFR0_9NEIS</name>
<evidence type="ECO:0000313" key="4">
    <source>
        <dbReference type="Proteomes" id="UP000322079"/>
    </source>
</evidence>